<dbReference type="VEuPathDB" id="FungiDB:SI65_04744"/>
<dbReference type="OrthoDB" id="5422320at2759"/>
<dbReference type="EMBL" id="JXNT01000004">
    <property type="protein sequence ID" value="ODM19758.1"/>
    <property type="molecule type" value="Genomic_DNA"/>
</dbReference>
<name>A0A1E3BFT6_ASPCR</name>
<evidence type="ECO:0000313" key="2">
    <source>
        <dbReference type="EMBL" id="ODM19758.1"/>
    </source>
</evidence>
<dbReference type="PANTHER" id="PTHR40642">
    <property type="entry name" value="YALI0F31295P"/>
    <property type="match status" value="1"/>
</dbReference>
<organism evidence="2 3">
    <name type="scientific">Aspergillus cristatus</name>
    <name type="common">Chinese Fuzhuan brick tea-fermentation fungus</name>
    <name type="synonym">Eurotium cristatum</name>
    <dbReference type="NCBI Taxonomy" id="573508"/>
    <lineage>
        <taxon>Eukaryota</taxon>
        <taxon>Fungi</taxon>
        <taxon>Dikarya</taxon>
        <taxon>Ascomycota</taxon>
        <taxon>Pezizomycotina</taxon>
        <taxon>Eurotiomycetes</taxon>
        <taxon>Eurotiomycetidae</taxon>
        <taxon>Eurotiales</taxon>
        <taxon>Aspergillaceae</taxon>
        <taxon>Aspergillus</taxon>
        <taxon>Aspergillus subgen. Aspergillus</taxon>
    </lineage>
</organism>
<sequence>MSQLQIPRVTLEDLQTFQAKHFLGHQTPACDYPTAPAKDAYYPYEEEEYYDDDGDDLGYYPDGVKRTLTDEQIRIFRHSEIHAILRERQLKQEKAEFEKSDEQAQGQTQTVNAKRKREDEDNDEGGSKRVGSKQAESARAGVGSGSTALHYDDEQEPREVQRPTTSAPFAGRRIISYED</sequence>
<evidence type="ECO:0000313" key="3">
    <source>
        <dbReference type="Proteomes" id="UP000094569"/>
    </source>
</evidence>
<dbReference type="Pfam" id="PF12720">
    <property type="entry name" value="DUF3807"/>
    <property type="match status" value="1"/>
</dbReference>
<comment type="caution">
    <text evidence="2">The sequence shown here is derived from an EMBL/GenBank/DDBJ whole genome shotgun (WGS) entry which is preliminary data.</text>
</comment>
<gene>
    <name evidence="2" type="ORF">SI65_04744</name>
</gene>
<accession>A0A1E3BFT6</accession>
<keyword evidence="3" id="KW-1185">Reference proteome</keyword>
<dbReference type="PANTHER" id="PTHR40642:SF1">
    <property type="entry name" value="YALI0F31295P"/>
    <property type="match status" value="1"/>
</dbReference>
<dbReference type="STRING" id="573508.A0A1E3BFT6"/>
<feature type="compositionally biased region" description="Polar residues" evidence="1">
    <location>
        <begin position="103"/>
        <end position="112"/>
    </location>
</feature>
<feature type="region of interest" description="Disordered" evidence="1">
    <location>
        <begin position="94"/>
        <end position="179"/>
    </location>
</feature>
<evidence type="ECO:0000256" key="1">
    <source>
        <dbReference type="SAM" id="MobiDB-lite"/>
    </source>
</evidence>
<dbReference type="AlphaFoldDB" id="A0A1E3BFT6"/>
<protein>
    <submittedName>
        <fullName evidence="2">Uncharacterized protein</fullName>
    </submittedName>
</protein>
<proteinExistence type="predicted"/>
<reference evidence="2 3" key="1">
    <citation type="journal article" date="2016" name="BMC Genomics">
        <title>Comparative genomic and transcriptomic analyses of the Fuzhuan brick tea-fermentation fungus Aspergillus cristatus.</title>
        <authorList>
            <person name="Ge Y."/>
            <person name="Wang Y."/>
            <person name="Liu Y."/>
            <person name="Tan Y."/>
            <person name="Ren X."/>
            <person name="Zhang X."/>
            <person name="Hyde K.D."/>
            <person name="Liu Y."/>
            <person name="Liu Z."/>
        </authorList>
    </citation>
    <scope>NUCLEOTIDE SEQUENCE [LARGE SCALE GENOMIC DNA]</scope>
    <source>
        <strain evidence="2 3">GZAAS20.1005</strain>
    </source>
</reference>
<dbReference type="Proteomes" id="UP000094569">
    <property type="component" value="Unassembled WGS sequence"/>
</dbReference>
<dbReference type="InterPro" id="IPR024526">
    <property type="entry name" value="DUF3807"/>
</dbReference>